<evidence type="ECO:0000313" key="1">
    <source>
        <dbReference type="EMBL" id="KAF7820467.1"/>
    </source>
</evidence>
<dbReference type="OrthoDB" id="1087989at2759"/>
<name>A0A834TE44_9FABA</name>
<proteinExistence type="predicted"/>
<dbReference type="Proteomes" id="UP000634136">
    <property type="component" value="Unassembled WGS sequence"/>
</dbReference>
<gene>
    <name evidence="1" type="ORF">G2W53_025922</name>
</gene>
<dbReference type="EMBL" id="JAAIUW010000008">
    <property type="protein sequence ID" value="KAF7820467.1"/>
    <property type="molecule type" value="Genomic_DNA"/>
</dbReference>
<protein>
    <submittedName>
        <fullName evidence="1">Uncharacterized protein</fullName>
    </submittedName>
</protein>
<organism evidence="1 2">
    <name type="scientific">Senna tora</name>
    <dbReference type="NCBI Taxonomy" id="362788"/>
    <lineage>
        <taxon>Eukaryota</taxon>
        <taxon>Viridiplantae</taxon>
        <taxon>Streptophyta</taxon>
        <taxon>Embryophyta</taxon>
        <taxon>Tracheophyta</taxon>
        <taxon>Spermatophyta</taxon>
        <taxon>Magnoliopsida</taxon>
        <taxon>eudicotyledons</taxon>
        <taxon>Gunneridae</taxon>
        <taxon>Pentapetalae</taxon>
        <taxon>rosids</taxon>
        <taxon>fabids</taxon>
        <taxon>Fabales</taxon>
        <taxon>Fabaceae</taxon>
        <taxon>Caesalpinioideae</taxon>
        <taxon>Cassia clade</taxon>
        <taxon>Senna</taxon>
    </lineage>
</organism>
<reference evidence="1" key="1">
    <citation type="submission" date="2020-09" db="EMBL/GenBank/DDBJ databases">
        <title>Genome-Enabled Discovery of Anthraquinone Biosynthesis in Senna tora.</title>
        <authorList>
            <person name="Kang S.-H."/>
            <person name="Pandey R.P."/>
            <person name="Lee C.-M."/>
            <person name="Sim J.-S."/>
            <person name="Jeong J.-T."/>
            <person name="Choi B.-S."/>
            <person name="Jung M."/>
            <person name="Ginzburg D."/>
            <person name="Zhao K."/>
            <person name="Won S.Y."/>
            <person name="Oh T.-J."/>
            <person name="Yu Y."/>
            <person name="Kim N.-H."/>
            <person name="Lee O.R."/>
            <person name="Lee T.-H."/>
            <person name="Bashyal P."/>
            <person name="Kim T.-S."/>
            <person name="Lee W.-H."/>
            <person name="Kawkins C."/>
            <person name="Kim C.-K."/>
            <person name="Kim J.S."/>
            <person name="Ahn B.O."/>
            <person name="Rhee S.Y."/>
            <person name="Sohng J.K."/>
        </authorList>
    </citation>
    <scope>NUCLEOTIDE SEQUENCE</scope>
    <source>
        <tissue evidence="1">Leaf</tissue>
    </source>
</reference>
<keyword evidence="2" id="KW-1185">Reference proteome</keyword>
<sequence length="141" mass="16230">MIFSDLFRCIGNGRTTKIWSDAWVPGNWRSDILNGLFIPEIIDRIQSIGLSCRQHDDKWVWLADARGLFTVTACYKHYMAAQWNEINLLPEIQRCINFCAHLRRKPHLCYKSATELRSCVTPSIAVVFHGYLGAATRLPTF</sequence>
<accession>A0A834TE44</accession>
<comment type="caution">
    <text evidence="1">The sequence shown here is derived from an EMBL/GenBank/DDBJ whole genome shotgun (WGS) entry which is preliminary data.</text>
</comment>
<dbReference type="AlphaFoldDB" id="A0A834TE44"/>
<evidence type="ECO:0000313" key="2">
    <source>
        <dbReference type="Proteomes" id="UP000634136"/>
    </source>
</evidence>